<protein>
    <submittedName>
        <fullName evidence="1">Uncharacterized protein</fullName>
    </submittedName>
</protein>
<organism evidence="1 2">
    <name type="scientific">Pseudomonas amygdali pv. mori str. 301020</name>
    <dbReference type="NCBI Taxonomy" id="629261"/>
    <lineage>
        <taxon>Bacteria</taxon>
        <taxon>Pseudomonadati</taxon>
        <taxon>Pseudomonadota</taxon>
        <taxon>Gammaproteobacteria</taxon>
        <taxon>Pseudomonadales</taxon>
        <taxon>Pseudomonadaceae</taxon>
        <taxon>Pseudomonas</taxon>
        <taxon>Pseudomonas amygdali</taxon>
    </lineage>
</organism>
<feature type="non-terminal residue" evidence="1">
    <location>
        <position position="34"/>
    </location>
</feature>
<accession>A0A656GNB2</accession>
<dbReference type="EMBL" id="AEAG01003195">
    <property type="protein sequence ID" value="EGH27011.1"/>
    <property type="molecule type" value="Genomic_DNA"/>
</dbReference>
<feature type="non-terminal residue" evidence="1">
    <location>
        <position position="1"/>
    </location>
</feature>
<reference evidence="1 2" key="1">
    <citation type="journal article" date="2011" name="PLoS Pathog.">
        <title>Dynamic evolution of pathogenicity revealed by sequencing and comparative genomics of 19 Pseudomonas syringae isolates.</title>
        <authorList>
            <person name="Baltrus D.A."/>
            <person name="Nishimura M.T."/>
            <person name="Romanchuk A."/>
            <person name="Chang J.H."/>
            <person name="Mukhtar M.S."/>
            <person name="Cherkis K."/>
            <person name="Roach J."/>
            <person name="Grant S.R."/>
            <person name="Jones C.D."/>
            <person name="Dangl J.L."/>
        </authorList>
    </citation>
    <scope>NUCLEOTIDE SEQUENCE [LARGE SCALE GENOMIC DNA]</scope>
    <source>
        <strain evidence="1 2">301020</strain>
    </source>
</reference>
<evidence type="ECO:0000313" key="1">
    <source>
        <dbReference type="EMBL" id="EGH27011.1"/>
    </source>
</evidence>
<dbReference type="Proteomes" id="UP000003465">
    <property type="component" value="Unassembled WGS sequence"/>
</dbReference>
<evidence type="ECO:0000313" key="2">
    <source>
        <dbReference type="Proteomes" id="UP000003465"/>
    </source>
</evidence>
<comment type="caution">
    <text evidence="1">The sequence shown here is derived from an EMBL/GenBank/DDBJ whole genome shotgun (WGS) entry which is preliminary data.</text>
</comment>
<dbReference type="AlphaFoldDB" id="A0A656GNB2"/>
<proteinExistence type="predicted"/>
<gene>
    <name evidence="1" type="ORF">PSYMO_38208</name>
</gene>
<name>A0A656GNB2_PSEA0</name>
<sequence length="34" mass="3946">SDRDTEALGGNILIIHQRMINIRNRVLPQQLFGR</sequence>